<protein>
    <recommendedName>
        <fullName evidence="5">Aromatic amino acid beta-eliminating lyase/threonine aldolase domain-containing protein</fullName>
    </recommendedName>
</protein>
<dbReference type="EMBL" id="JAPXFL010000010">
    <property type="protein sequence ID" value="KAK9500364.1"/>
    <property type="molecule type" value="Genomic_DNA"/>
</dbReference>
<dbReference type="Proteomes" id="UP001461498">
    <property type="component" value="Unassembled WGS sequence"/>
</dbReference>
<dbReference type="InterPro" id="IPR015421">
    <property type="entry name" value="PyrdxlP-dep_Trfase_major"/>
</dbReference>
<proteinExistence type="inferred from homology"/>
<reference evidence="6 7" key="1">
    <citation type="submission" date="2022-12" db="EMBL/GenBank/DDBJ databases">
        <title>Chromosome-level genome assembly of true bugs.</title>
        <authorList>
            <person name="Ma L."/>
            <person name="Li H."/>
        </authorList>
    </citation>
    <scope>NUCLEOTIDE SEQUENCE [LARGE SCALE GENOMIC DNA]</scope>
    <source>
        <strain evidence="6">Lab_2022b</strain>
    </source>
</reference>
<dbReference type="AlphaFoldDB" id="A0AAW1CVR4"/>
<evidence type="ECO:0000256" key="3">
    <source>
        <dbReference type="ARBA" id="ARBA00022898"/>
    </source>
</evidence>
<dbReference type="SUPFAM" id="SSF53383">
    <property type="entry name" value="PLP-dependent transferases"/>
    <property type="match status" value="1"/>
</dbReference>
<name>A0AAW1CVR4_9HEMI</name>
<dbReference type="GO" id="GO:0006567">
    <property type="term" value="P:L-threonine catabolic process"/>
    <property type="evidence" value="ECO:0007669"/>
    <property type="project" value="TreeGrafter"/>
</dbReference>
<dbReference type="InterPro" id="IPR023603">
    <property type="entry name" value="Low_specificity_L-TA-like"/>
</dbReference>
<dbReference type="GO" id="GO:0006545">
    <property type="term" value="P:glycine biosynthetic process"/>
    <property type="evidence" value="ECO:0007669"/>
    <property type="project" value="TreeGrafter"/>
</dbReference>
<keyword evidence="7" id="KW-1185">Reference proteome</keyword>
<gene>
    <name evidence="6" type="ORF">O3M35_001643</name>
</gene>
<dbReference type="InterPro" id="IPR015424">
    <property type="entry name" value="PyrdxlP-dep_Trfase"/>
</dbReference>
<evidence type="ECO:0000256" key="4">
    <source>
        <dbReference type="ARBA" id="ARBA00023239"/>
    </source>
</evidence>
<comment type="cofactor">
    <cofactor evidence="1">
        <name>pyridoxal 5'-phosphate</name>
        <dbReference type="ChEBI" id="CHEBI:597326"/>
    </cofactor>
</comment>
<dbReference type="GO" id="GO:0005829">
    <property type="term" value="C:cytosol"/>
    <property type="evidence" value="ECO:0007669"/>
    <property type="project" value="TreeGrafter"/>
</dbReference>
<evidence type="ECO:0000256" key="1">
    <source>
        <dbReference type="ARBA" id="ARBA00001933"/>
    </source>
</evidence>
<evidence type="ECO:0000313" key="7">
    <source>
        <dbReference type="Proteomes" id="UP001461498"/>
    </source>
</evidence>
<dbReference type="PANTHER" id="PTHR48097">
    <property type="entry name" value="L-THREONINE ALDOLASE-RELATED"/>
    <property type="match status" value="1"/>
</dbReference>
<dbReference type="NCBIfam" id="NF041359">
    <property type="entry name" value="GntG_guanitoxin"/>
    <property type="match status" value="1"/>
</dbReference>
<dbReference type="InterPro" id="IPR001597">
    <property type="entry name" value="ArAA_b-elim_lyase/Thr_aldolase"/>
</dbReference>
<comment type="similarity">
    <text evidence="2">Belongs to the threonine aldolase family.</text>
</comment>
<evidence type="ECO:0000259" key="5">
    <source>
        <dbReference type="Pfam" id="PF01212"/>
    </source>
</evidence>
<dbReference type="Pfam" id="PF01212">
    <property type="entry name" value="Beta_elim_lyase"/>
    <property type="match status" value="1"/>
</dbReference>
<accession>A0AAW1CVR4</accession>
<dbReference type="PANTHER" id="PTHR48097:SF9">
    <property type="entry name" value="L-THREONINE ALDOLASE"/>
    <property type="match status" value="1"/>
</dbReference>
<comment type="caution">
    <text evidence="6">The sequence shown here is derived from an EMBL/GenBank/DDBJ whole genome shotgun (WGS) entry which is preliminary data.</text>
</comment>
<dbReference type="InterPro" id="IPR015422">
    <property type="entry name" value="PyrdxlP-dep_Trfase_small"/>
</dbReference>
<dbReference type="FunFam" id="3.40.640.10:FF:000030">
    <property type="entry name" value="Low-specificity L-threonine aldolase"/>
    <property type="match status" value="1"/>
</dbReference>
<evidence type="ECO:0000256" key="2">
    <source>
        <dbReference type="ARBA" id="ARBA00006966"/>
    </source>
</evidence>
<dbReference type="GO" id="GO:0008732">
    <property type="term" value="F:L-allo-threonine aldolase activity"/>
    <property type="evidence" value="ECO:0007669"/>
    <property type="project" value="TreeGrafter"/>
</dbReference>
<keyword evidence="4" id="KW-0456">Lyase</keyword>
<keyword evidence="3" id="KW-0663">Pyridoxal phosphate</keyword>
<sequence length="414" mass="45888">MLSKQFVKVVTECVKQLNPVKIPKANVYSTIETLTYPENVRVVDYRSDTFSKPSQEMRRVMYEAKVGDDVYGEDPTVNELERKGAEMLGKEAALFVASGTMANLLAIMTHSDNRGCEIIVGDESHILLWEQAGAAQIAGVQLRTVANKQDGTFDLKDMVCKVRNNKAHSFLPRTSLVCVENTHNSCGGRVLPIDWLKELGETLKELQIPLHMDGARFFNSVVRTGIPANEIVKDCESINVCLSKGLGAPIGSLLIGSETFVKKARHLRKVLGGGMRQVGLMAAAGIYALDNMVARLQEDHDHCYAIARAIHDMGSKIVSVDLNAQETNILLINLDTSVVTAEEFCKRLRTVTNDDLKDEYPAAVKILPWSTNIARLVVCCNNNVQDAQVTIRKMQRVIAEYDQRLIRNHAHATP</sequence>
<organism evidence="6 7">
    <name type="scientific">Rhynocoris fuscipes</name>
    <dbReference type="NCBI Taxonomy" id="488301"/>
    <lineage>
        <taxon>Eukaryota</taxon>
        <taxon>Metazoa</taxon>
        <taxon>Ecdysozoa</taxon>
        <taxon>Arthropoda</taxon>
        <taxon>Hexapoda</taxon>
        <taxon>Insecta</taxon>
        <taxon>Pterygota</taxon>
        <taxon>Neoptera</taxon>
        <taxon>Paraneoptera</taxon>
        <taxon>Hemiptera</taxon>
        <taxon>Heteroptera</taxon>
        <taxon>Panheteroptera</taxon>
        <taxon>Cimicomorpha</taxon>
        <taxon>Reduviidae</taxon>
        <taxon>Harpactorinae</taxon>
        <taxon>Harpactorini</taxon>
        <taxon>Rhynocoris</taxon>
    </lineage>
</organism>
<evidence type="ECO:0000313" key="6">
    <source>
        <dbReference type="EMBL" id="KAK9500364.1"/>
    </source>
</evidence>
<dbReference type="Gene3D" id="3.90.1150.10">
    <property type="entry name" value="Aspartate Aminotransferase, domain 1"/>
    <property type="match status" value="1"/>
</dbReference>
<feature type="domain" description="Aromatic amino acid beta-eliminating lyase/threonine aldolase" evidence="5">
    <location>
        <begin position="44"/>
        <end position="321"/>
    </location>
</feature>
<dbReference type="Gene3D" id="3.40.640.10">
    <property type="entry name" value="Type I PLP-dependent aspartate aminotransferase-like (Major domain)"/>
    <property type="match status" value="1"/>
</dbReference>